<keyword evidence="4" id="KW-1185">Reference proteome</keyword>
<feature type="signal peptide" evidence="2">
    <location>
        <begin position="1"/>
        <end position="26"/>
    </location>
</feature>
<name>A0ABX1M5B4_9CYAN</name>
<dbReference type="RefSeq" id="WP_169264487.1">
    <property type="nucleotide sequence ID" value="NZ_QMEC01000025.1"/>
</dbReference>
<evidence type="ECO:0000256" key="2">
    <source>
        <dbReference type="SAM" id="SignalP"/>
    </source>
</evidence>
<keyword evidence="2" id="KW-0732">Signal</keyword>
<accession>A0ABX1M5B4</accession>
<dbReference type="EMBL" id="QMEC01000025">
    <property type="protein sequence ID" value="NMF62886.1"/>
    <property type="molecule type" value="Genomic_DNA"/>
</dbReference>
<organism evidence="3 4">
    <name type="scientific">Brasilonema octagenarum UFV-OR1</name>
    <dbReference type="NCBI Taxonomy" id="417115"/>
    <lineage>
        <taxon>Bacteria</taxon>
        <taxon>Bacillati</taxon>
        <taxon>Cyanobacteriota</taxon>
        <taxon>Cyanophyceae</taxon>
        <taxon>Nostocales</taxon>
        <taxon>Scytonemataceae</taxon>
        <taxon>Brasilonema</taxon>
        <taxon>Octagenarum group</taxon>
    </lineage>
</organism>
<feature type="region of interest" description="Disordered" evidence="1">
    <location>
        <begin position="100"/>
        <end position="124"/>
    </location>
</feature>
<evidence type="ECO:0000313" key="3">
    <source>
        <dbReference type="EMBL" id="NMF62886.1"/>
    </source>
</evidence>
<gene>
    <name evidence="3" type="ORF">DP115_08890</name>
</gene>
<evidence type="ECO:0000313" key="4">
    <source>
        <dbReference type="Proteomes" id="UP000762253"/>
    </source>
</evidence>
<proteinExistence type="predicted"/>
<comment type="caution">
    <text evidence="3">The sequence shown here is derived from an EMBL/GenBank/DDBJ whole genome shotgun (WGS) entry which is preliminary data.</text>
</comment>
<feature type="chain" id="PRO_5046403722" evidence="2">
    <location>
        <begin position="27"/>
        <end position="124"/>
    </location>
</feature>
<sequence>MPARQTISLLVVLSALIALPAKIAIADDIDVEGSTSRVTIDEEGGITIRDRRPTNRTTYPYSRVPNSRRNIRQYSLDQRLRSLRYPRTTQSYCNGRRVVRTNTVRSGSNSANSTYSSTTTSTCQ</sequence>
<evidence type="ECO:0000256" key="1">
    <source>
        <dbReference type="SAM" id="MobiDB-lite"/>
    </source>
</evidence>
<protein>
    <submittedName>
        <fullName evidence="3">Uncharacterized protein</fullName>
    </submittedName>
</protein>
<reference evidence="3 4" key="1">
    <citation type="submission" date="2018-06" db="EMBL/GenBank/DDBJ databases">
        <title>Comparative genomics of Brasilonema spp. strains.</title>
        <authorList>
            <person name="Alvarenga D.O."/>
            <person name="Fiore M.F."/>
            <person name="Varani A.M."/>
        </authorList>
    </citation>
    <scope>NUCLEOTIDE SEQUENCE [LARGE SCALE GENOMIC DNA]</scope>
    <source>
        <strain evidence="3 4">UFV-OR1</strain>
    </source>
</reference>
<dbReference type="Proteomes" id="UP000762253">
    <property type="component" value="Unassembled WGS sequence"/>
</dbReference>